<gene>
    <name evidence="1" type="ORF">QBC46DRAFT_388470</name>
</gene>
<keyword evidence="2" id="KW-1185">Reference proteome</keyword>
<protein>
    <submittedName>
        <fullName evidence="1">Uncharacterized protein</fullName>
    </submittedName>
</protein>
<organism evidence="1 2">
    <name type="scientific">Diplogelasinospora grovesii</name>
    <dbReference type="NCBI Taxonomy" id="303347"/>
    <lineage>
        <taxon>Eukaryota</taxon>
        <taxon>Fungi</taxon>
        <taxon>Dikarya</taxon>
        <taxon>Ascomycota</taxon>
        <taxon>Pezizomycotina</taxon>
        <taxon>Sordariomycetes</taxon>
        <taxon>Sordariomycetidae</taxon>
        <taxon>Sordariales</taxon>
        <taxon>Diplogelasinosporaceae</taxon>
        <taxon>Diplogelasinospora</taxon>
    </lineage>
</organism>
<dbReference type="EMBL" id="MU853815">
    <property type="protein sequence ID" value="KAK3939208.1"/>
    <property type="molecule type" value="Genomic_DNA"/>
</dbReference>
<dbReference type="AlphaFoldDB" id="A0AAN6N6N9"/>
<dbReference type="Proteomes" id="UP001303473">
    <property type="component" value="Unassembled WGS sequence"/>
</dbReference>
<evidence type="ECO:0000313" key="1">
    <source>
        <dbReference type="EMBL" id="KAK3939208.1"/>
    </source>
</evidence>
<evidence type="ECO:0000313" key="2">
    <source>
        <dbReference type="Proteomes" id="UP001303473"/>
    </source>
</evidence>
<comment type="caution">
    <text evidence="1">The sequence shown here is derived from an EMBL/GenBank/DDBJ whole genome shotgun (WGS) entry which is preliminary data.</text>
</comment>
<reference evidence="2" key="1">
    <citation type="journal article" date="2023" name="Mol. Phylogenet. Evol.">
        <title>Genome-scale phylogeny and comparative genomics of the fungal order Sordariales.</title>
        <authorList>
            <person name="Hensen N."/>
            <person name="Bonometti L."/>
            <person name="Westerberg I."/>
            <person name="Brannstrom I.O."/>
            <person name="Guillou S."/>
            <person name="Cros-Aarteil S."/>
            <person name="Calhoun S."/>
            <person name="Haridas S."/>
            <person name="Kuo A."/>
            <person name="Mondo S."/>
            <person name="Pangilinan J."/>
            <person name="Riley R."/>
            <person name="LaButti K."/>
            <person name="Andreopoulos B."/>
            <person name="Lipzen A."/>
            <person name="Chen C."/>
            <person name="Yan M."/>
            <person name="Daum C."/>
            <person name="Ng V."/>
            <person name="Clum A."/>
            <person name="Steindorff A."/>
            <person name="Ohm R.A."/>
            <person name="Martin F."/>
            <person name="Silar P."/>
            <person name="Natvig D.O."/>
            <person name="Lalanne C."/>
            <person name="Gautier V."/>
            <person name="Ament-Velasquez S.L."/>
            <person name="Kruys A."/>
            <person name="Hutchinson M.I."/>
            <person name="Powell A.J."/>
            <person name="Barry K."/>
            <person name="Miller A.N."/>
            <person name="Grigoriev I.V."/>
            <person name="Debuchy R."/>
            <person name="Gladieux P."/>
            <person name="Hiltunen Thoren M."/>
            <person name="Johannesson H."/>
        </authorList>
    </citation>
    <scope>NUCLEOTIDE SEQUENCE [LARGE SCALE GENOMIC DNA]</scope>
    <source>
        <strain evidence="2">CBS 340.73</strain>
    </source>
</reference>
<name>A0AAN6N6N9_9PEZI</name>
<sequence length="216" mass="23510">MAPHKSASSKCQASIEASVALLDISMGRVMVPAETTLWGVLLQCFTKFQSIFTLSDNDGILSDSSGLKRILGAIFDTDSRAFVTEDSLRILAGLNDKAKTCLFAQAVAGMALLFQRFSLTDRKLSGGLLTRELQLFAESEQRREMLDKIAHSSLLEACYIRGAFVDMLLATIGAEVTDKHPNTAAEYLLNDSMACVSDRPCSNMGLPWGFTIMAIN</sequence>
<proteinExistence type="predicted"/>
<accession>A0AAN6N6N9</accession>